<keyword evidence="1" id="KW-0175">Coiled coil</keyword>
<dbReference type="Pfam" id="PF18982">
    <property type="entry name" value="JetA"/>
    <property type="match status" value="1"/>
</dbReference>
<accession>A0A1I0IM13</accession>
<name>A0A1I0IM13_9FIRM</name>
<dbReference type="RefSeq" id="WP_092367358.1">
    <property type="nucleotide sequence ID" value="NZ_DAINWJ010000094.1"/>
</dbReference>
<dbReference type="EMBL" id="FOIM01000022">
    <property type="protein sequence ID" value="SET98148.1"/>
    <property type="molecule type" value="Genomic_DNA"/>
</dbReference>
<protein>
    <submittedName>
        <fullName evidence="2">Uncharacterized protein</fullName>
    </submittedName>
</protein>
<evidence type="ECO:0000313" key="2">
    <source>
        <dbReference type="EMBL" id="SET98148.1"/>
    </source>
</evidence>
<evidence type="ECO:0000313" key="3">
    <source>
        <dbReference type="Proteomes" id="UP000198508"/>
    </source>
</evidence>
<dbReference type="STRING" id="460384.SAMN05216313_12258"/>
<organism evidence="2 3">
    <name type="scientific">Enterocloster lavalensis</name>
    <dbReference type="NCBI Taxonomy" id="460384"/>
    <lineage>
        <taxon>Bacteria</taxon>
        <taxon>Bacillati</taxon>
        <taxon>Bacillota</taxon>
        <taxon>Clostridia</taxon>
        <taxon>Lachnospirales</taxon>
        <taxon>Lachnospiraceae</taxon>
        <taxon>Enterocloster</taxon>
    </lineage>
</organism>
<proteinExistence type="predicted"/>
<reference evidence="3" key="1">
    <citation type="submission" date="2016-10" db="EMBL/GenBank/DDBJ databases">
        <authorList>
            <person name="Varghese N."/>
            <person name="Submissions S."/>
        </authorList>
    </citation>
    <scope>NUCLEOTIDE SEQUENCE [LARGE SCALE GENOMIC DNA]</scope>
    <source>
        <strain evidence="3">NLAE-zl-G277</strain>
    </source>
</reference>
<evidence type="ECO:0000256" key="1">
    <source>
        <dbReference type="SAM" id="Coils"/>
    </source>
</evidence>
<dbReference type="GeneID" id="93277765"/>
<sequence length="471" mass="54690">MRLKDRIPGDFYKLFASKYRDNYICFLLAIYEETTRLYSALCLTEAECRAVIDECMEAEGLIPSEDEEFEEGDSLVYSPGSTRFLYNLAQWGWLKRDFDERTNSYFYSFPGYSLTYLETFRKLWSEEEDLSHESIRSVYSLLHTYLTDREKDVEILGDALNASKRLLQLLSNMQDGMRSYFDELSRQKDIRGIQEVLVDEINNTDSRKYALLTSTDSFYRYKEAVKEIVQEILEDNEARRERLERELTALQPESAQALRCRKNIDRSREADSLVYETLREFDFIEVKYNRLIEQKAVFAARANARIRYLLREGEEEDDNLMAFIGVLRRSPDQEEILTQLGESYALTALSRVVGENSFYARRDEKRAFEPAPPELPATPDSSDLTDFVVRPEYTQKEIDAFIRKNSRGGAFSVTEDTVSGVADLEKLLFVWRDAAAGDGGMRITGTDSEPIRKFGCKYTKFTMEKSENSDD</sequence>
<gene>
    <name evidence="2" type="ORF">SAMN05216313_12258</name>
</gene>
<dbReference type="Proteomes" id="UP000198508">
    <property type="component" value="Unassembled WGS sequence"/>
</dbReference>
<keyword evidence="3" id="KW-1185">Reference proteome</keyword>
<dbReference type="AlphaFoldDB" id="A0A1I0IM13"/>
<feature type="coiled-coil region" evidence="1">
    <location>
        <begin position="226"/>
        <end position="253"/>
    </location>
</feature>
<dbReference type="InterPro" id="IPR043773">
    <property type="entry name" value="JetA"/>
</dbReference>